<keyword evidence="2" id="KW-1185">Reference proteome</keyword>
<dbReference type="Proteomes" id="UP000199068">
    <property type="component" value="Unassembled WGS sequence"/>
</dbReference>
<dbReference type="RefSeq" id="WP_092726501.1">
    <property type="nucleotide sequence ID" value="NZ_FNGW01000006.1"/>
</dbReference>
<dbReference type="Gene3D" id="3.30.70.270">
    <property type="match status" value="1"/>
</dbReference>
<evidence type="ECO:0008006" key="3">
    <source>
        <dbReference type="Google" id="ProtNLM"/>
    </source>
</evidence>
<dbReference type="EMBL" id="FNGW01000006">
    <property type="protein sequence ID" value="SDM16665.1"/>
    <property type="molecule type" value="Genomic_DNA"/>
</dbReference>
<sequence>MKLGVVGPSDSSHKIKQYLNEIDKEIEVKLYIREKAVQALEVIDVCEEECDAIIFTGCGVSEAVKAKHEIKKPNSFVSRGGTSITKAFLQVRNANMSLEKFSIDVVENEILEDILKEIDINSKEVFSKPFSNQIDEMEYAKWHIKLYKENKIDVMFTGFAGVYNELKKQGYPVFRLEATRPLIKVCYENVKTSYALNKAQSSQIAVEILHLVDYKGSKENYYSNMIKKSEVDKVIVEYVKSIQGSLFNFGRDEYIIFAHRGAINNEINYNKLFKLQNDIKSRGFSLGVGIGIGVTAYQAEANGYKALKRCLDSNDFEIFSIDENETIKGPLGSDNELAYSLIASEEYIIDISSKTGLSCESIVKIMAISEIRQSKVYDTKELADYLGISDRSSRRILNKLVEADLARVCAKETSKGGGRPKNLIEILF</sequence>
<dbReference type="InterPro" id="IPR043128">
    <property type="entry name" value="Rev_trsase/Diguanyl_cyclase"/>
</dbReference>
<organism evidence="1 2">
    <name type="scientific">Romboutsia lituseburensis DSM 797</name>
    <dbReference type="NCBI Taxonomy" id="1121325"/>
    <lineage>
        <taxon>Bacteria</taxon>
        <taxon>Bacillati</taxon>
        <taxon>Bacillota</taxon>
        <taxon>Clostridia</taxon>
        <taxon>Peptostreptococcales</taxon>
        <taxon>Peptostreptococcaceae</taxon>
        <taxon>Romboutsia</taxon>
    </lineage>
</organism>
<evidence type="ECO:0000313" key="1">
    <source>
        <dbReference type="EMBL" id="SDM16665.1"/>
    </source>
</evidence>
<proteinExistence type="predicted"/>
<protein>
    <recommendedName>
        <fullName evidence="3">Transcriptional regulator</fullName>
    </recommendedName>
</protein>
<dbReference type="STRING" id="1121325.SAMN04515677_10628"/>
<evidence type="ECO:0000313" key="2">
    <source>
        <dbReference type="Proteomes" id="UP000199068"/>
    </source>
</evidence>
<name>A0A1G9R2J4_9FIRM</name>
<dbReference type="AlphaFoldDB" id="A0A1G9R2J4"/>
<reference evidence="1 2" key="1">
    <citation type="submission" date="2016-10" db="EMBL/GenBank/DDBJ databases">
        <authorList>
            <person name="de Groot N.N."/>
        </authorList>
    </citation>
    <scope>NUCLEOTIDE SEQUENCE [LARGE SCALE GENOMIC DNA]</scope>
    <source>
        <strain evidence="1 2">DSM 797</strain>
    </source>
</reference>
<gene>
    <name evidence="1" type="ORF">SAMN04515677_10628</name>
</gene>
<accession>A0A1G9R2J4</accession>